<evidence type="ECO:0000313" key="3">
    <source>
        <dbReference type="Proteomes" id="UP000214596"/>
    </source>
</evidence>
<comment type="caution">
    <text evidence="2">The sequence shown here is derived from an EMBL/GenBank/DDBJ whole genome shotgun (WGS) entry which is preliminary data.</text>
</comment>
<organism evidence="2 3">
    <name type="scientific">Vibrio parahaemolyticus</name>
    <dbReference type="NCBI Taxonomy" id="670"/>
    <lineage>
        <taxon>Bacteria</taxon>
        <taxon>Pseudomonadati</taxon>
        <taxon>Pseudomonadota</taxon>
        <taxon>Gammaproteobacteria</taxon>
        <taxon>Vibrionales</taxon>
        <taxon>Vibrionaceae</taxon>
        <taxon>Vibrio</taxon>
    </lineage>
</organism>
<name>A0A227J7D5_VIBPH</name>
<dbReference type="AlphaFoldDB" id="A0A227J7D5"/>
<proteinExistence type="predicted"/>
<evidence type="ECO:0000259" key="1">
    <source>
        <dbReference type="Pfam" id="PF03372"/>
    </source>
</evidence>
<feature type="domain" description="Endonuclease/exonuclease/phosphatase" evidence="1">
    <location>
        <begin position="5"/>
        <end position="104"/>
    </location>
</feature>
<dbReference type="Pfam" id="PF03372">
    <property type="entry name" value="Exo_endo_phos"/>
    <property type="match status" value="1"/>
</dbReference>
<protein>
    <submittedName>
        <fullName evidence="2">Succinyl-CoA synthetase subunit alpha</fullName>
    </submittedName>
</protein>
<evidence type="ECO:0000313" key="2">
    <source>
        <dbReference type="EMBL" id="OXE30294.1"/>
    </source>
</evidence>
<dbReference type="Proteomes" id="UP000214596">
    <property type="component" value="Unassembled WGS sequence"/>
</dbReference>
<reference evidence="2 3" key="1">
    <citation type="journal article" date="2017" name="Appl. Environ. Microbiol.">
        <title>Parallel evolution of two clades of a major Atlantic endemic Vibrio parahaemolyticus pathogen lineage by independent acquisition of related pathogenicity islands.</title>
        <authorList>
            <person name="Xu F."/>
            <person name="Gonzalez-Escalona N."/>
            <person name="Drees K.P."/>
            <person name="Sebra R.P."/>
            <person name="Cooper V.S."/>
            <person name="Jones S.H."/>
            <person name="Whistler C.A."/>
        </authorList>
    </citation>
    <scope>NUCLEOTIDE SEQUENCE [LARGE SCALE GENOMIC DNA]</scope>
    <source>
        <strain evidence="2 3">MAVP-3</strain>
    </source>
</reference>
<accession>A0A227J7D5</accession>
<dbReference type="GO" id="GO:0003824">
    <property type="term" value="F:catalytic activity"/>
    <property type="evidence" value="ECO:0007669"/>
    <property type="project" value="InterPro"/>
</dbReference>
<dbReference type="InterPro" id="IPR005135">
    <property type="entry name" value="Endo/exonuclease/phosphatase"/>
</dbReference>
<feature type="non-terminal residue" evidence="2">
    <location>
        <position position="1"/>
    </location>
</feature>
<feature type="non-terminal residue" evidence="2">
    <location>
        <position position="119"/>
    </location>
</feature>
<gene>
    <name evidence="2" type="ORF">CA163_24100</name>
</gene>
<dbReference type="STRING" id="670.ACZ92_06940"/>
<sequence>DAGKQGGLASGAKFVMMGDQNLDPVAGDGISSIMQELHSDPLVNQDVMNGNLYPTSFGAAEHAVEKSSTHPYPNRITSTFGLGVDYALPSANLKVVDSGVYWSASYEEGRKLFNDSRIG</sequence>
<dbReference type="EMBL" id="NIXT01002360">
    <property type="protein sequence ID" value="OXE30294.1"/>
    <property type="molecule type" value="Genomic_DNA"/>
</dbReference>